<proteinExistence type="predicted"/>
<dbReference type="Proteomes" id="UP000294576">
    <property type="component" value="Unassembled WGS sequence"/>
</dbReference>
<name>A0A4R3PUB7_RHISU</name>
<dbReference type="EMBL" id="SMBH01000024">
    <property type="protein sequence ID" value="TCU09640.1"/>
    <property type="molecule type" value="Genomic_DNA"/>
</dbReference>
<gene>
    <name evidence="1" type="ORF">EV132_12440</name>
</gene>
<evidence type="ECO:0000313" key="1">
    <source>
        <dbReference type="EMBL" id="TCU09640.1"/>
    </source>
</evidence>
<accession>A0A4R3PUB7</accession>
<protein>
    <submittedName>
        <fullName evidence="1">Uncharacterized protein</fullName>
    </submittedName>
</protein>
<dbReference type="AlphaFoldDB" id="A0A4R3PUB7"/>
<sequence length="57" mass="6500">MDEVYLARQIASSQHQMMKTAEGADVVYSPFRCFTIDCRITTCRPEADCLQRDATEP</sequence>
<evidence type="ECO:0000313" key="2">
    <source>
        <dbReference type="Proteomes" id="UP000294576"/>
    </source>
</evidence>
<reference evidence="1 2" key="1">
    <citation type="submission" date="2019-03" db="EMBL/GenBank/DDBJ databases">
        <title>Genomic Encyclopedia of Type Strains, Phase IV (KMG-V): Genome sequencing to study the core and pangenomes of soil and plant-associated prokaryotes.</title>
        <authorList>
            <person name="Whitman W."/>
        </authorList>
    </citation>
    <scope>NUCLEOTIDE SEQUENCE [LARGE SCALE GENOMIC DNA]</scope>
    <source>
        <strain evidence="1 2">Hc14</strain>
    </source>
</reference>
<comment type="caution">
    <text evidence="1">The sequence shown here is derived from an EMBL/GenBank/DDBJ whole genome shotgun (WGS) entry which is preliminary data.</text>
</comment>
<organism evidence="1 2">
    <name type="scientific">Rhizobium sullae</name>
    <name type="common">Rhizobium hedysari</name>
    <dbReference type="NCBI Taxonomy" id="50338"/>
    <lineage>
        <taxon>Bacteria</taxon>
        <taxon>Pseudomonadati</taxon>
        <taxon>Pseudomonadota</taxon>
        <taxon>Alphaproteobacteria</taxon>
        <taxon>Hyphomicrobiales</taxon>
        <taxon>Rhizobiaceae</taxon>
        <taxon>Rhizobium/Agrobacterium group</taxon>
        <taxon>Rhizobium</taxon>
    </lineage>
</organism>